<name>A0ABR6C9P0_9HYPH</name>
<gene>
    <name evidence="1" type="ORF">HNQ97_003379</name>
</gene>
<accession>A0ABR6C9P0</accession>
<organism evidence="1 2">
    <name type="scientific">Aminobacter ciceronei</name>
    <dbReference type="NCBI Taxonomy" id="150723"/>
    <lineage>
        <taxon>Bacteria</taxon>
        <taxon>Pseudomonadati</taxon>
        <taxon>Pseudomonadota</taxon>
        <taxon>Alphaproteobacteria</taxon>
        <taxon>Hyphomicrobiales</taxon>
        <taxon>Phyllobacteriaceae</taxon>
        <taxon>Aminobacter</taxon>
    </lineage>
</organism>
<evidence type="ECO:0000313" key="2">
    <source>
        <dbReference type="Proteomes" id="UP000587524"/>
    </source>
</evidence>
<comment type="caution">
    <text evidence="1">The sequence shown here is derived from an EMBL/GenBank/DDBJ whole genome shotgun (WGS) entry which is preliminary data.</text>
</comment>
<sequence length="51" mass="5384">MPSDMDAISAIIAVGPTTIIIAAEGVTIGAVRRLTTARIESRRGNKVQNFT</sequence>
<dbReference type="EMBL" id="JACJHZ010000015">
    <property type="protein sequence ID" value="MBA9021373.1"/>
    <property type="molecule type" value="Genomic_DNA"/>
</dbReference>
<dbReference type="Proteomes" id="UP000587524">
    <property type="component" value="Unassembled WGS sequence"/>
</dbReference>
<keyword evidence="2" id="KW-1185">Reference proteome</keyword>
<proteinExistence type="predicted"/>
<evidence type="ECO:0000313" key="1">
    <source>
        <dbReference type="EMBL" id="MBA9021373.1"/>
    </source>
</evidence>
<protein>
    <submittedName>
        <fullName evidence="1">Uncharacterized protein</fullName>
    </submittedName>
</protein>
<reference evidence="1 2" key="1">
    <citation type="submission" date="2020-08" db="EMBL/GenBank/DDBJ databases">
        <title>Genomic Encyclopedia of Type Strains, Phase IV (KMG-IV): sequencing the most valuable type-strain genomes for metagenomic binning, comparative biology and taxonomic classification.</title>
        <authorList>
            <person name="Goeker M."/>
        </authorList>
    </citation>
    <scope>NUCLEOTIDE SEQUENCE [LARGE SCALE GENOMIC DNA]</scope>
    <source>
        <strain evidence="1 2">DSM 17455</strain>
    </source>
</reference>